<evidence type="ECO:0000313" key="8">
    <source>
        <dbReference type="Proteomes" id="UP000026962"/>
    </source>
</evidence>
<keyword evidence="3" id="KW-0272">Extracellular matrix</keyword>
<accession>A0A0E0L4K5</accession>
<evidence type="ECO:0000256" key="4">
    <source>
        <dbReference type="ARBA" id="ARBA00022869"/>
    </source>
</evidence>
<evidence type="ECO:0000256" key="1">
    <source>
        <dbReference type="ARBA" id="ARBA00004302"/>
    </source>
</evidence>
<dbReference type="PROSITE" id="PS51116">
    <property type="entry name" value="LAMININ_IVB"/>
    <property type="match status" value="1"/>
</dbReference>
<evidence type="ECO:0000256" key="2">
    <source>
        <dbReference type="ARBA" id="ARBA00022525"/>
    </source>
</evidence>
<evidence type="ECO:0000256" key="5">
    <source>
        <dbReference type="SAM" id="MobiDB-lite"/>
    </source>
</evidence>
<dbReference type="InterPro" id="IPR013015">
    <property type="entry name" value="Laminin_IV_B"/>
</dbReference>
<feature type="domain" description="Laminin IV type B" evidence="6">
    <location>
        <begin position="1"/>
        <end position="66"/>
    </location>
</feature>
<name>A0A0E0L4K5_ORYPU</name>
<evidence type="ECO:0000259" key="6">
    <source>
        <dbReference type="PROSITE" id="PS51116"/>
    </source>
</evidence>
<dbReference type="Gramene" id="OPUNC05G20110.2">
    <property type="protein sequence ID" value="OPUNC05G20110.2"/>
    <property type="gene ID" value="OPUNC05G20110"/>
</dbReference>
<reference evidence="7" key="2">
    <citation type="submission" date="2018-05" db="EMBL/GenBank/DDBJ databases">
        <title>OpunRS2 (Oryza punctata Reference Sequence Version 2).</title>
        <authorList>
            <person name="Zhang J."/>
            <person name="Kudrna D."/>
            <person name="Lee S."/>
            <person name="Talag J."/>
            <person name="Welchert J."/>
            <person name="Wing R.A."/>
        </authorList>
    </citation>
    <scope>NUCLEOTIDE SEQUENCE [LARGE SCALE GENOMIC DNA]</scope>
</reference>
<dbReference type="HOGENOM" id="CLU_2835635_0_0_1"/>
<organism evidence="7">
    <name type="scientific">Oryza punctata</name>
    <name type="common">Red rice</name>
    <dbReference type="NCBI Taxonomy" id="4537"/>
    <lineage>
        <taxon>Eukaryota</taxon>
        <taxon>Viridiplantae</taxon>
        <taxon>Streptophyta</taxon>
        <taxon>Embryophyta</taxon>
        <taxon>Tracheophyta</taxon>
        <taxon>Spermatophyta</taxon>
        <taxon>Magnoliopsida</taxon>
        <taxon>Liliopsida</taxon>
        <taxon>Poales</taxon>
        <taxon>Poaceae</taxon>
        <taxon>BOP clade</taxon>
        <taxon>Oryzoideae</taxon>
        <taxon>Oryzeae</taxon>
        <taxon>Oryzinae</taxon>
        <taxon>Oryza</taxon>
    </lineage>
</organism>
<dbReference type="Proteomes" id="UP000026962">
    <property type="component" value="Chromosome 5"/>
</dbReference>
<evidence type="ECO:0000256" key="3">
    <source>
        <dbReference type="ARBA" id="ARBA00022530"/>
    </source>
</evidence>
<keyword evidence="4" id="KW-0084">Basement membrane</keyword>
<dbReference type="GO" id="GO:0005604">
    <property type="term" value="C:basement membrane"/>
    <property type="evidence" value="ECO:0007669"/>
    <property type="project" value="UniProtKB-SubCell"/>
</dbReference>
<keyword evidence="8" id="KW-1185">Reference proteome</keyword>
<reference evidence="7" key="1">
    <citation type="submission" date="2015-04" db="UniProtKB">
        <authorList>
            <consortium name="EnsemblPlants"/>
        </authorList>
    </citation>
    <scope>IDENTIFICATION</scope>
</reference>
<dbReference type="EnsemblPlants" id="OPUNC05G20110.2">
    <property type="protein sequence ID" value="OPUNC05G20110.2"/>
    <property type="gene ID" value="OPUNC05G20110"/>
</dbReference>
<dbReference type="AlphaFoldDB" id="A0A0E0L4K5"/>
<protein>
    <recommendedName>
        <fullName evidence="6">Laminin IV type B domain-containing protein</fullName>
    </recommendedName>
</protein>
<sequence length="66" mass="7281">MARNPAGMERLLVIRYESGTARNSAENGRTHWNPRVPDQPNQSINPVQKPKAAPPVGERNRCAATC</sequence>
<feature type="region of interest" description="Disordered" evidence="5">
    <location>
        <begin position="22"/>
        <end position="66"/>
    </location>
</feature>
<comment type="subcellular location">
    <subcellularLocation>
        <location evidence="1">Secreted</location>
        <location evidence="1">Extracellular space</location>
        <location evidence="1">Extracellular matrix</location>
        <location evidence="1">Basement membrane</location>
    </subcellularLocation>
</comment>
<evidence type="ECO:0000313" key="7">
    <source>
        <dbReference type="EnsemblPlants" id="OPUNC05G20110.2"/>
    </source>
</evidence>
<proteinExistence type="predicted"/>
<keyword evidence="2" id="KW-0964">Secreted</keyword>